<dbReference type="CTD" id="34304"/>
<evidence type="ECO:0000256" key="11">
    <source>
        <dbReference type="ARBA" id="ARBA00023170"/>
    </source>
</evidence>
<organism evidence="20 21">
    <name type="scientific">Frankliniella occidentalis</name>
    <name type="common">Western flower thrips</name>
    <name type="synonym">Euthrips occidentalis</name>
    <dbReference type="NCBI Taxonomy" id="133901"/>
    <lineage>
        <taxon>Eukaryota</taxon>
        <taxon>Metazoa</taxon>
        <taxon>Ecdysozoa</taxon>
        <taxon>Arthropoda</taxon>
        <taxon>Hexapoda</taxon>
        <taxon>Insecta</taxon>
        <taxon>Pterygota</taxon>
        <taxon>Neoptera</taxon>
        <taxon>Paraneoptera</taxon>
        <taxon>Thysanoptera</taxon>
        <taxon>Terebrantia</taxon>
        <taxon>Thripoidea</taxon>
        <taxon>Thripidae</taxon>
        <taxon>Frankliniella</taxon>
    </lineage>
</organism>
<gene>
    <name evidence="21" type="primary">LOC113204206</name>
</gene>
<evidence type="ECO:0000256" key="9">
    <source>
        <dbReference type="ARBA" id="ARBA00023136"/>
    </source>
</evidence>
<dbReference type="CDD" id="cd19051">
    <property type="entry name" value="LGIC_TM_cation"/>
    <property type="match status" value="1"/>
</dbReference>
<keyword evidence="9 17" id="KW-0472">Membrane</keyword>
<dbReference type="CDD" id="cd18997">
    <property type="entry name" value="LGIC_ECD_nAChR"/>
    <property type="match status" value="1"/>
</dbReference>
<evidence type="ECO:0000256" key="4">
    <source>
        <dbReference type="ARBA" id="ARBA00022475"/>
    </source>
</evidence>
<keyword evidence="12" id="KW-0325">Glycoprotein</keyword>
<dbReference type="PROSITE" id="PS00236">
    <property type="entry name" value="NEUROTR_ION_CHANNEL"/>
    <property type="match status" value="1"/>
</dbReference>
<reference evidence="21" key="1">
    <citation type="submission" date="2025-08" db="UniProtKB">
        <authorList>
            <consortium name="RefSeq"/>
        </authorList>
    </citation>
    <scope>IDENTIFICATION</scope>
    <source>
        <tissue evidence="21">Whole organism</tissue>
    </source>
</reference>
<dbReference type="InterPro" id="IPR036719">
    <property type="entry name" value="Neuro-gated_channel_TM_sf"/>
</dbReference>
<dbReference type="AlphaFoldDB" id="A0A9C6U2K7"/>
<evidence type="ECO:0000259" key="19">
    <source>
        <dbReference type="Pfam" id="PF02932"/>
    </source>
</evidence>
<evidence type="ECO:0000256" key="12">
    <source>
        <dbReference type="ARBA" id="ARBA00023180"/>
    </source>
</evidence>
<dbReference type="GO" id="GO:0045211">
    <property type="term" value="C:postsynaptic membrane"/>
    <property type="evidence" value="ECO:0007669"/>
    <property type="project" value="UniProtKB-SubCell"/>
</dbReference>
<evidence type="ECO:0000256" key="10">
    <source>
        <dbReference type="ARBA" id="ARBA00023157"/>
    </source>
</evidence>
<dbReference type="OrthoDB" id="5975154at2759"/>
<dbReference type="GO" id="GO:0004888">
    <property type="term" value="F:transmembrane signaling receptor activity"/>
    <property type="evidence" value="ECO:0007669"/>
    <property type="project" value="InterPro"/>
</dbReference>
<dbReference type="PANTHER" id="PTHR18945">
    <property type="entry name" value="NEUROTRANSMITTER GATED ION CHANNEL"/>
    <property type="match status" value="1"/>
</dbReference>
<dbReference type="Pfam" id="PF02931">
    <property type="entry name" value="Neur_chan_LBD"/>
    <property type="match status" value="1"/>
</dbReference>
<evidence type="ECO:0000256" key="8">
    <source>
        <dbReference type="ARBA" id="ARBA00023065"/>
    </source>
</evidence>
<dbReference type="InterPro" id="IPR006201">
    <property type="entry name" value="Neur_channel"/>
</dbReference>
<dbReference type="InterPro" id="IPR038050">
    <property type="entry name" value="Neuro_actylchol_rec"/>
</dbReference>
<feature type="transmembrane region" description="Helical" evidence="17">
    <location>
        <begin position="376"/>
        <end position="393"/>
    </location>
</feature>
<dbReference type="FunFam" id="1.20.58.390:FF:000058">
    <property type="entry name" value="Nicotinic acetylcholine receptor alpha6, isoform D"/>
    <property type="match status" value="1"/>
</dbReference>
<evidence type="ECO:0000256" key="14">
    <source>
        <dbReference type="ARBA" id="ARBA00023286"/>
    </source>
</evidence>
<dbReference type="FunFam" id="2.70.170.10:FF:000016">
    <property type="entry name" value="Nicotinic acetylcholine receptor subunit"/>
    <property type="match status" value="1"/>
</dbReference>
<keyword evidence="8 17" id="KW-0406">Ion transport</keyword>
<dbReference type="FunFam" id="1.20.58.390:FF:000059">
    <property type="entry name" value="Nicotinic acetylcholine receptor alpha6, isoform D"/>
    <property type="match status" value="1"/>
</dbReference>
<evidence type="ECO:0000256" key="3">
    <source>
        <dbReference type="ARBA" id="ARBA00022448"/>
    </source>
</evidence>
<dbReference type="Gene3D" id="2.70.170.10">
    <property type="entry name" value="Neurotransmitter-gated ion-channel ligand-binding domain"/>
    <property type="match status" value="2"/>
</dbReference>
<evidence type="ECO:0000256" key="7">
    <source>
        <dbReference type="ARBA" id="ARBA00023018"/>
    </source>
</evidence>
<protein>
    <submittedName>
        <fullName evidence="21">Neuronal acetylcholine receptor subunit alpha-7 isoform X8</fullName>
    </submittedName>
</protein>
<evidence type="ECO:0000256" key="1">
    <source>
        <dbReference type="ARBA" id="ARBA00003328"/>
    </source>
</evidence>
<evidence type="ECO:0000259" key="18">
    <source>
        <dbReference type="Pfam" id="PF02931"/>
    </source>
</evidence>
<dbReference type="InterPro" id="IPR018000">
    <property type="entry name" value="Neurotransmitter_ion_chnl_CS"/>
</dbReference>
<feature type="transmembrane region" description="Helical" evidence="17">
    <location>
        <begin position="510"/>
        <end position="534"/>
    </location>
</feature>
<dbReference type="SUPFAM" id="SSF63712">
    <property type="entry name" value="Nicotinic receptor ligand binding domain-like"/>
    <property type="match status" value="2"/>
</dbReference>
<feature type="transmembrane region" description="Helical" evidence="17">
    <location>
        <begin position="309"/>
        <end position="327"/>
    </location>
</feature>
<dbReference type="GeneID" id="113204206"/>
<dbReference type="InterPro" id="IPR006029">
    <property type="entry name" value="Neurotrans-gated_channel_TM"/>
</dbReference>
<comment type="function">
    <text evidence="1">After binding acetylcholine, the AChR responds by an extensive change in conformation that affects all subunits and leads to opening of an ion-conducting channel across the plasma membrane.</text>
</comment>
<dbReference type="GO" id="GO:0022848">
    <property type="term" value="F:acetylcholine-gated monoatomic cation-selective channel activity"/>
    <property type="evidence" value="ECO:0007669"/>
    <property type="project" value="InterPro"/>
</dbReference>
<feature type="domain" description="Neurotransmitter-gated ion-channel ligand-binding" evidence="18">
    <location>
        <begin position="108"/>
        <end position="277"/>
    </location>
</feature>
<evidence type="ECO:0000256" key="16">
    <source>
        <dbReference type="ARBA" id="ARBA00034104"/>
    </source>
</evidence>
<evidence type="ECO:0000256" key="13">
    <source>
        <dbReference type="ARBA" id="ARBA00023257"/>
    </source>
</evidence>
<keyword evidence="13" id="KW-0628">Postsynaptic cell membrane</keyword>
<evidence type="ECO:0000256" key="6">
    <source>
        <dbReference type="ARBA" id="ARBA00022989"/>
    </source>
</evidence>
<dbReference type="InterPro" id="IPR002394">
    <property type="entry name" value="Nicotinic_acetylcholine_rcpt"/>
</dbReference>
<comment type="caution">
    <text evidence="17">Lacks conserved residue(s) required for the propagation of feature annotation.</text>
</comment>
<keyword evidence="3 17" id="KW-0813">Transport</keyword>
<proteinExistence type="inferred from homology"/>
<keyword evidence="10" id="KW-1015">Disulfide bond</keyword>
<feature type="transmembrane region" description="Helical" evidence="17">
    <location>
        <begin position="20"/>
        <end position="42"/>
    </location>
</feature>
<comment type="similarity">
    <text evidence="2">Belongs to the ligand-gated ion channel (TC 1.A.9) family. Acetylcholine receptor (TC 1.A.9.1) subfamily.</text>
</comment>
<evidence type="ECO:0000313" key="20">
    <source>
        <dbReference type="Proteomes" id="UP000504606"/>
    </source>
</evidence>
<dbReference type="PRINTS" id="PR00252">
    <property type="entry name" value="NRIONCHANNEL"/>
</dbReference>
<comment type="subcellular location">
    <subcellularLocation>
        <location evidence="16">Postsynaptic cell membrane</location>
        <topology evidence="16">Multi-pass membrane protein</topology>
    </subcellularLocation>
</comment>
<feature type="domain" description="Neurotransmitter-gated ion-channel transmembrane" evidence="19">
    <location>
        <begin position="284"/>
        <end position="526"/>
    </location>
</feature>
<dbReference type="PRINTS" id="PR00254">
    <property type="entry name" value="NICOTINICR"/>
</dbReference>
<keyword evidence="7" id="KW-0770">Synapse</keyword>
<keyword evidence="11 21" id="KW-0675">Receptor</keyword>
<dbReference type="NCBIfam" id="TIGR00860">
    <property type="entry name" value="LIC"/>
    <property type="match status" value="1"/>
</dbReference>
<sequence>MSRRAPPPMGAGKGSGRPPALPALLPACLPALPALLLAAAILTTMPRGTMQGPHEKRLLEDLLDDYNVLERPVANESEPLEIKFGLTLQQIIDVNEKDQILTTNAWLNLDEKNQLLITNIWLSLEWTDYNLRWNHSEYGNVKDLRITPNKIWRPDVLMYNSADEGFDGTYHTNVVVRDSGKCLYVPPGIFKSTCKIDITWFPFDDQHCDMKFGSWTYDGSQLDLILNSEEGGDLSDFITNGEWYLLGMPGKKNVNMYACCPEPYVDVTFTIQIRRRTLYYFFNLIVPCVLISSMALLGFTLPPDSGEKLTLGVTILLSLTVFLNLVAETLPQVSDAIPLLGTYFNCIMFMVASSVVLTVVVLNFHHRTADIHEMPGWVKKVFLLWLPWILCMSRPGRKITRKQLLMSSRMKELELKERSSKSLLANVLDIDDDFRRSHGVPGVPNSAAFMRTASTLEDASSGSPACPVAARDLQAILRELQFITNRMKKNDEEMELINDWKFAAMVVDRFCLIIFTVFTIIATVAVLLSAPHIIVQ</sequence>
<dbReference type="RefSeq" id="XP_052125005.1">
    <property type="nucleotide sequence ID" value="XM_052269045.1"/>
</dbReference>
<evidence type="ECO:0000256" key="17">
    <source>
        <dbReference type="RuleBase" id="RU000687"/>
    </source>
</evidence>
<name>A0A9C6U2K7_FRAOC</name>
<keyword evidence="14" id="KW-1071">Ligand-gated ion channel</keyword>
<keyword evidence="20" id="KW-1185">Reference proteome</keyword>
<evidence type="ECO:0000313" key="21">
    <source>
        <dbReference type="RefSeq" id="XP_052125005.1"/>
    </source>
</evidence>
<dbReference type="InterPro" id="IPR036734">
    <property type="entry name" value="Neur_chan_lig-bd_sf"/>
</dbReference>
<evidence type="ECO:0000256" key="2">
    <source>
        <dbReference type="ARBA" id="ARBA00009237"/>
    </source>
</evidence>
<keyword evidence="5 17" id="KW-0812">Transmembrane</keyword>
<dbReference type="Gene3D" id="1.20.58.390">
    <property type="entry name" value="Neurotransmitter-gated ion-channel transmembrane domain"/>
    <property type="match status" value="2"/>
</dbReference>
<keyword evidence="4" id="KW-1003">Cell membrane</keyword>
<dbReference type="Pfam" id="PF02932">
    <property type="entry name" value="Neur_chan_memb"/>
    <property type="match status" value="1"/>
</dbReference>
<dbReference type="InterPro" id="IPR006202">
    <property type="entry name" value="Neur_chan_lig-bd"/>
</dbReference>
<feature type="transmembrane region" description="Helical" evidence="17">
    <location>
        <begin position="278"/>
        <end position="297"/>
    </location>
</feature>
<keyword evidence="15 17" id="KW-0407">Ion channel</keyword>
<dbReference type="SUPFAM" id="SSF90112">
    <property type="entry name" value="Neurotransmitter-gated ion-channel transmembrane pore"/>
    <property type="match status" value="1"/>
</dbReference>
<feature type="transmembrane region" description="Helical" evidence="17">
    <location>
        <begin position="339"/>
        <end position="364"/>
    </location>
</feature>
<evidence type="ECO:0000256" key="5">
    <source>
        <dbReference type="ARBA" id="ARBA00022692"/>
    </source>
</evidence>
<keyword evidence="6 17" id="KW-1133">Transmembrane helix</keyword>
<accession>A0A9C6U2K7</accession>
<evidence type="ECO:0000256" key="15">
    <source>
        <dbReference type="ARBA" id="ARBA00023303"/>
    </source>
</evidence>
<dbReference type="Proteomes" id="UP000504606">
    <property type="component" value="Unplaced"/>
</dbReference>